<organism evidence="1 2">
    <name type="scientific">Amycolatopsis rifamycinica</name>
    <dbReference type="NCBI Taxonomy" id="287986"/>
    <lineage>
        <taxon>Bacteria</taxon>
        <taxon>Bacillati</taxon>
        <taxon>Actinomycetota</taxon>
        <taxon>Actinomycetes</taxon>
        <taxon>Pseudonocardiales</taxon>
        <taxon>Pseudonocardiaceae</taxon>
        <taxon>Amycolatopsis</taxon>
    </lineage>
</organism>
<dbReference type="RefSeq" id="WP_152603654.1">
    <property type="nucleotide sequence ID" value="NZ_JMQI01000015.1"/>
</dbReference>
<dbReference type="EMBL" id="JMQI01000015">
    <property type="protein sequence ID" value="KDN22691.1"/>
    <property type="molecule type" value="Genomic_DNA"/>
</dbReference>
<evidence type="ECO:0000313" key="2">
    <source>
        <dbReference type="Proteomes" id="UP000027345"/>
    </source>
</evidence>
<reference evidence="1 2" key="1">
    <citation type="submission" date="2014-05" db="EMBL/GenBank/DDBJ databases">
        <title>Draft genome sequence of Amycolatopsis rifamycinica DSM 46095.</title>
        <authorList>
            <person name="Lal R."/>
            <person name="Saxena A."/>
            <person name="Kumari R."/>
            <person name="Mukherjee U."/>
            <person name="Singh P."/>
            <person name="Sangwan N."/>
            <person name="Mahato N.K."/>
        </authorList>
    </citation>
    <scope>NUCLEOTIDE SEQUENCE [LARGE SCALE GENOMIC DNA]</scope>
    <source>
        <strain evidence="1 2">DSM 46095</strain>
    </source>
</reference>
<evidence type="ECO:0000313" key="1">
    <source>
        <dbReference type="EMBL" id="KDN22691.1"/>
    </source>
</evidence>
<accession>A0A066U5J6</accession>
<keyword evidence="2" id="KW-1185">Reference proteome</keyword>
<gene>
    <name evidence="1" type="ORF">DV20_08220</name>
</gene>
<protein>
    <submittedName>
        <fullName evidence="1">Uncharacterized protein</fullName>
    </submittedName>
</protein>
<sequence length="135" mass="14801">MNDSVWTSQAVLDKVCRALDRFTVAHPEGHHFGRPFVTAYQLAIRVDEMYPELKDALGIQVGGAATGGRASLAQYLANQLSKKIKAHGDQFPVEGAYVSNDYVVAMTFRGADGRERSSSLVGSGYDLSLFRLRHP</sequence>
<dbReference type="OrthoDB" id="1913609at2"/>
<dbReference type="Proteomes" id="UP000027345">
    <property type="component" value="Unassembled WGS sequence"/>
</dbReference>
<comment type="caution">
    <text evidence="1">The sequence shown here is derived from an EMBL/GenBank/DDBJ whole genome shotgun (WGS) entry which is preliminary data.</text>
</comment>
<name>A0A066U5J6_9PSEU</name>
<dbReference type="AlphaFoldDB" id="A0A066U5J6"/>
<proteinExistence type="predicted"/>